<reference evidence="1 2" key="1">
    <citation type="submission" date="2019-06" db="EMBL/GenBank/DDBJ databases">
        <title>Sequencing the genomes of 1000 actinobacteria strains.</title>
        <authorList>
            <person name="Klenk H.-P."/>
        </authorList>
    </citation>
    <scope>NUCLEOTIDE SEQUENCE [LARGE SCALE GENOMIC DNA]</scope>
    <source>
        <strain evidence="1 2">DSM 45456</strain>
    </source>
</reference>
<evidence type="ECO:0000313" key="1">
    <source>
        <dbReference type="EMBL" id="TQM85462.1"/>
    </source>
</evidence>
<dbReference type="OrthoDB" id="319873at2"/>
<comment type="caution">
    <text evidence="1">The sequence shown here is derived from an EMBL/GenBank/DDBJ whole genome shotgun (WGS) entry which is preliminary data.</text>
</comment>
<keyword evidence="2" id="KW-1185">Reference proteome</keyword>
<protein>
    <submittedName>
        <fullName evidence="1">Uncharacterized protein</fullName>
    </submittedName>
</protein>
<evidence type="ECO:0000313" key="2">
    <source>
        <dbReference type="Proteomes" id="UP000316628"/>
    </source>
</evidence>
<organism evidence="1 2">
    <name type="scientific">Saccharothrix saharensis</name>
    <dbReference type="NCBI Taxonomy" id="571190"/>
    <lineage>
        <taxon>Bacteria</taxon>
        <taxon>Bacillati</taxon>
        <taxon>Actinomycetota</taxon>
        <taxon>Actinomycetes</taxon>
        <taxon>Pseudonocardiales</taxon>
        <taxon>Pseudonocardiaceae</taxon>
        <taxon>Saccharothrix</taxon>
    </lineage>
</organism>
<dbReference type="Proteomes" id="UP000316628">
    <property type="component" value="Unassembled WGS sequence"/>
</dbReference>
<proteinExistence type="predicted"/>
<dbReference type="AlphaFoldDB" id="A0A543JRI7"/>
<name>A0A543JRI7_9PSEU</name>
<sequence>MSRVGNARPRPVTTIGLLIVMLGSVTMVMSTAGPPASAFAGNVHARMTIEALYTEDSVQSWSQTQFKGASQAPDVDEGMEAKAHCDNADYLASEDNDGKTYPVSRNKADFALATCVRYATVRYKYALDFADELVDASGNPKNITTGRNCRFDLNKGRPKCNVIEQLGRGWHAIEDFYAHSNYADYADPNKKVDRTNPPGLGLDAPAVKLWDVSWYVANMHNLNDMDKWTRQVASRRPSEKLATGCYPNYVNGTKQNCSGRTKHDHDLNKDTENTRRSRVVNLAFRNFDLAYRAGVTEIRRQWGDFKRDLSNKYGEIRAAGMVRALKLDKP</sequence>
<gene>
    <name evidence="1" type="ORF">FHX81_7945</name>
</gene>
<dbReference type="RefSeq" id="WP_141983497.1">
    <property type="nucleotide sequence ID" value="NZ_VFPP01000001.1"/>
</dbReference>
<accession>A0A543JRI7</accession>
<dbReference type="EMBL" id="VFPP01000001">
    <property type="protein sequence ID" value="TQM85462.1"/>
    <property type="molecule type" value="Genomic_DNA"/>
</dbReference>